<dbReference type="OrthoDB" id="567974at2"/>
<dbReference type="SUPFAM" id="SSF47384">
    <property type="entry name" value="Homodimeric domain of signal transducing histidine kinase"/>
    <property type="match status" value="1"/>
</dbReference>
<evidence type="ECO:0000256" key="5">
    <source>
        <dbReference type="SAM" id="Coils"/>
    </source>
</evidence>
<dbReference type="Gene3D" id="3.10.580.10">
    <property type="entry name" value="CBS-domain"/>
    <property type="match status" value="2"/>
</dbReference>
<evidence type="ECO:0000256" key="6">
    <source>
        <dbReference type="SAM" id="MobiDB-lite"/>
    </source>
</evidence>
<protein>
    <recommendedName>
        <fullName evidence="2">histidine kinase</fullName>
        <ecNumber evidence="2">2.7.13.3</ecNumber>
    </recommendedName>
</protein>
<dbReference type="Gene3D" id="1.10.287.130">
    <property type="match status" value="1"/>
</dbReference>
<dbReference type="SMART" id="SM00388">
    <property type="entry name" value="HisKA"/>
    <property type="match status" value="1"/>
</dbReference>
<feature type="coiled-coil region" evidence="5">
    <location>
        <begin position="276"/>
        <end position="327"/>
    </location>
</feature>
<dbReference type="PROSITE" id="PS51371">
    <property type="entry name" value="CBS"/>
    <property type="match status" value="4"/>
</dbReference>
<gene>
    <name evidence="8" type="ORF">MC7420_872</name>
</gene>
<dbReference type="Pfam" id="PF00571">
    <property type="entry name" value="CBS"/>
    <property type="match status" value="4"/>
</dbReference>
<dbReference type="InterPro" id="IPR051257">
    <property type="entry name" value="Diverse_CBS-Domain"/>
</dbReference>
<dbReference type="eggNOG" id="COG0745">
    <property type="taxonomic scope" value="Bacteria"/>
</dbReference>
<dbReference type="EC" id="2.7.13.3" evidence="2"/>
<sequence length="501" mass="56606">MSSFSPLLAQLSQSKSIDRHPLIVTPQMRVTEVINRLNEHQSSYVLVVQEKRLVGIFTERDFVRIAAQQLSLENLSIQSVMTPDPITVSIDQDQGIFSILYLLRQHHIRHLPVIDKGGEIIGVITPKTIREVVQPTDLLKFKRVADVMTSQVIQNSVTASLLEITQQMLTHKKSCIVITETQNNADIVPQGIITERDIIQFQKMGINFAITSAETVMSTPLLPIKIDDSMMLANEMMKRHKIRRLVVVDEAGRLAGIITQSTILEALNPIEMYATVELLRQQVDERTQELSQINEQLQQNLCQYAKLEEQLQQVKDEAAAANQVKRAFLANLNHEFRTPLHAILGFAQLMHRSESLSSEDQKNVGIIYSAGKHLLELLENLLDLTKSQSTHIRDTANFELSDMLPKIPESPITITLTPTDLADLPREWRISLHQATIEGDFDKMLSLIEGIRDRDESLANSLSTLTHEFQFEYLLALTKPPTDEDDDSGVNSSIQRDNTND</sequence>
<dbReference type="PANTHER" id="PTHR43080">
    <property type="entry name" value="CBS DOMAIN-CONTAINING PROTEIN CBSX3, MITOCHONDRIAL"/>
    <property type="match status" value="1"/>
</dbReference>
<evidence type="ECO:0000256" key="3">
    <source>
        <dbReference type="ARBA" id="ARBA00023122"/>
    </source>
</evidence>
<dbReference type="InterPro" id="IPR046342">
    <property type="entry name" value="CBS_dom_sf"/>
</dbReference>
<dbReference type="SMART" id="SM00116">
    <property type="entry name" value="CBS"/>
    <property type="match status" value="4"/>
</dbReference>
<dbReference type="InterPro" id="IPR003661">
    <property type="entry name" value="HisK_dim/P_dom"/>
</dbReference>
<dbReference type="CDD" id="cd00082">
    <property type="entry name" value="HisKA"/>
    <property type="match status" value="1"/>
</dbReference>
<accession>B4VSR9</accession>
<evidence type="ECO:0000313" key="8">
    <source>
        <dbReference type="EMBL" id="EDX74998.1"/>
    </source>
</evidence>
<name>B4VSR9_9CYAN</name>
<feature type="domain" description="CBS" evidence="7">
    <location>
        <begin position="81"/>
        <end position="141"/>
    </location>
</feature>
<evidence type="ECO:0000313" key="9">
    <source>
        <dbReference type="Proteomes" id="UP000003835"/>
    </source>
</evidence>
<dbReference type="RefSeq" id="WP_006101818.1">
    <property type="nucleotide sequence ID" value="NZ_DS989851.1"/>
</dbReference>
<dbReference type="STRING" id="118168.MC7420_872"/>
<keyword evidence="9" id="KW-1185">Reference proteome</keyword>
<dbReference type="AlphaFoldDB" id="B4VSR9"/>
<feature type="region of interest" description="Disordered" evidence="6">
    <location>
        <begin position="480"/>
        <end position="501"/>
    </location>
</feature>
<feature type="domain" description="CBS" evidence="7">
    <location>
        <begin position="217"/>
        <end position="275"/>
    </location>
</feature>
<evidence type="ECO:0000256" key="2">
    <source>
        <dbReference type="ARBA" id="ARBA00012438"/>
    </source>
</evidence>
<dbReference type="HOGENOM" id="CLU_543715_0_0_3"/>
<dbReference type="Proteomes" id="UP000003835">
    <property type="component" value="Unassembled WGS sequence"/>
</dbReference>
<dbReference type="EMBL" id="DS989851">
    <property type="protein sequence ID" value="EDX74998.1"/>
    <property type="molecule type" value="Genomic_DNA"/>
</dbReference>
<feature type="compositionally biased region" description="Polar residues" evidence="6">
    <location>
        <begin position="489"/>
        <end position="501"/>
    </location>
</feature>
<dbReference type="GO" id="GO:0000155">
    <property type="term" value="F:phosphorelay sensor kinase activity"/>
    <property type="evidence" value="ECO:0007669"/>
    <property type="project" value="InterPro"/>
</dbReference>
<evidence type="ECO:0000256" key="4">
    <source>
        <dbReference type="PROSITE-ProRule" id="PRU00703"/>
    </source>
</evidence>
<keyword evidence="3 4" id="KW-0129">CBS domain</keyword>
<proteinExistence type="predicted"/>
<dbReference type="Pfam" id="PF00512">
    <property type="entry name" value="HisKA"/>
    <property type="match status" value="1"/>
</dbReference>
<evidence type="ECO:0000256" key="1">
    <source>
        <dbReference type="ARBA" id="ARBA00000085"/>
    </source>
</evidence>
<reference evidence="8 9" key="1">
    <citation type="submission" date="2008-07" db="EMBL/GenBank/DDBJ databases">
        <authorList>
            <person name="Tandeau de Marsac N."/>
            <person name="Ferriera S."/>
            <person name="Johnson J."/>
            <person name="Kravitz S."/>
            <person name="Beeson K."/>
            <person name="Sutton G."/>
            <person name="Rogers Y.-H."/>
            <person name="Friedman R."/>
            <person name="Frazier M."/>
            <person name="Venter J.C."/>
        </authorList>
    </citation>
    <scope>NUCLEOTIDE SEQUENCE [LARGE SCALE GENOMIC DNA]</scope>
    <source>
        <strain evidence="8 9">PCC 7420</strain>
    </source>
</reference>
<dbReference type="eggNOG" id="COG2205">
    <property type="taxonomic scope" value="Bacteria"/>
</dbReference>
<dbReference type="CDD" id="cd04620">
    <property type="entry name" value="CBS_two-component_sensor_histidine_kinase_repeat1"/>
    <property type="match status" value="1"/>
</dbReference>
<feature type="domain" description="CBS" evidence="7">
    <location>
        <begin position="148"/>
        <end position="210"/>
    </location>
</feature>
<dbReference type="SUPFAM" id="SSF54631">
    <property type="entry name" value="CBS-domain pair"/>
    <property type="match status" value="2"/>
</dbReference>
<evidence type="ECO:0000259" key="7">
    <source>
        <dbReference type="PROSITE" id="PS51371"/>
    </source>
</evidence>
<dbReference type="PANTHER" id="PTHR43080:SF2">
    <property type="entry name" value="CBS DOMAIN-CONTAINING PROTEIN"/>
    <property type="match status" value="1"/>
</dbReference>
<organism evidence="8 9">
    <name type="scientific">Coleofasciculus chthonoplastes PCC 7420</name>
    <dbReference type="NCBI Taxonomy" id="118168"/>
    <lineage>
        <taxon>Bacteria</taxon>
        <taxon>Bacillati</taxon>
        <taxon>Cyanobacteriota</taxon>
        <taxon>Cyanophyceae</taxon>
        <taxon>Coleofasciculales</taxon>
        <taxon>Coleofasciculaceae</taxon>
        <taxon>Coleofasciculus</taxon>
    </lineage>
</organism>
<dbReference type="InterPro" id="IPR036097">
    <property type="entry name" value="HisK_dim/P_sf"/>
</dbReference>
<dbReference type="InterPro" id="IPR000644">
    <property type="entry name" value="CBS_dom"/>
</dbReference>
<feature type="domain" description="CBS" evidence="7">
    <location>
        <begin position="17"/>
        <end position="72"/>
    </location>
</feature>
<dbReference type="eggNOG" id="COG2905">
    <property type="taxonomic scope" value="Bacteria"/>
</dbReference>
<comment type="catalytic activity">
    <reaction evidence="1">
        <text>ATP + protein L-histidine = ADP + protein N-phospho-L-histidine.</text>
        <dbReference type="EC" id="2.7.13.3"/>
    </reaction>
</comment>
<dbReference type="CDD" id="cd17774">
    <property type="entry name" value="CBS_two-component_sensor_histidine_kinase_repeat2"/>
    <property type="match status" value="1"/>
</dbReference>
<keyword evidence="5" id="KW-0175">Coiled coil</keyword>